<comment type="caution">
    <text evidence="1">The sequence shown here is derived from an EMBL/GenBank/DDBJ whole genome shotgun (WGS) entry which is preliminary data.</text>
</comment>
<evidence type="ECO:0000313" key="5">
    <source>
        <dbReference type="Proteomes" id="UP000663855"/>
    </source>
</evidence>
<organism evidence="1 5">
    <name type="scientific">Rotaria magnacalcarata</name>
    <dbReference type="NCBI Taxonomy" id="392030"/>
    <lineage>
        <taxon>Eukaryota</taxon>
        <taxon>Metazoa</taxon>
        <taxon>Spiralia</taxon>
        <taxon>Gnathifera</taxon>
        <taxon>Rotifera</taxon>
        <taxon>Eurotatoria</taxon>
        <taxon>Bdelloidea</taxon>
        <taxon>Philodinida</taxon>
        <taxon>Philodinidae</taxon>
        <taxon>Rotaria</taxon>
    </lineage>
</organism>
<sequence length="161" mass="18949">MSPDDIFHFLGSLDNIFTYIRTVAEEKLTEDMAIQVFIERLTHVYKEIFSDEERKRVLETFSRETLEKEEIGESLKPIDSWISMLKRLIVRVLNANVSLTTPLQFYLDRTDLWSGRDSFDDLTKFEVEDDILLQHTYVILAGLENKQKTVNSSLYHNQLNQ</sequence>
<evidence type="ECO:0000313" key="3">
    <source>
        <dbReference type="EMBL" id="CAF3825036.1"/>
    </source>
</evidence>
<dbReference type="EMBL" id="CAJNOV010016030">
    <property type="protein sequence ID" value="CAF1583290.1"/>
    <property type="molecule type" value="Genomic_DNA"/>
</dbReference>
<gene>
    <name evidence="3" type="ORF">BYL167_LOCUS4352</name>
    <name evidence="1" type="ORF">CJN711_LOCUS33217</name>
    <name evidence="4" type="ORF">GIL414_LOCUS3067</name>
    <name evidence="2" type="ORF">KQP761_LOCUS32833</name>
</gene>
<dbReference type="EMBL" id="CAJOBJ010000643">
    <property type="protein sequence ID" value="CAF3835544.1"/>
    <property type="molecule type" value="Genomic_DNA"/>
</dbReference>
<name>A0A815ZD57_9BILA</name>
<dbReference type="Proteomes" id="UP000663855">
    <property type="component" value="Unassembled WGS sequence"/>
</dbReference>
<protein>
    <submittedName>
        <fullName evidence="1">Uncharacterized protein</fullName>
    </submittedName>
</protein>
<dbReference type="Proteomes" id="UP000681720">
    <property type="component" value="Unassembled WGS sequence"/>
</dbReference>
<dbReference type="EMBL" id="CAJNOW010018378">
    <property type="protein sequence ID" value="CAF1664723.1"/>
    <property type="molecule type" value="Genomic_DNA"/>
</dbReference>
<accession>A0A815ZD57</accession>
<evidence type="ECO:0000313" key="2">
    <source>
        <dbReference type="EMBL" id="CAF1664723.1"/>
    </source>
</evidence>
<dbReference type="EMBL" id="CAJOBH010000914">
    <property type="protein sequence ID" value="CAF3825036.1"/>
    <property type="molecule type" value="Genomic_DNA"/>
</dbReference>
<evidence type="ECO:0000313" key="1">
    <source>
        <dbReference type="EMBL" id="CAF1583290.1"/>
    </source>
</evidence>
<dbReference type="Proteomes" id="UP000663834">
    <property type="component" value="Unassembled WGS sequence"/>
</dbReference>
<dbReference type="AlphaFoldDB" id="A0A815ZD57"/>
<reference evidence="1" key="1">
    <citation type="submission" date="2021-02" db="EMBL/GenBank/DDBJ databases">
        <authorList>
            <person name="Nowell W R."/>
        </authorList>
    </citation>
    <scope>NUCLEOTIDE SEQUENCE</scope>
</reference>
<proteinExistence type="predicted"/>
<evidence type="ECO:0000313" key="4">
    <source>
        <dbReference type="EMBL" id="CAF3835544.1"/>
    </source>
</evidence>
<dbReference type="OrthoDB" id="10046838at2759"/>
<dbReference type="Proteomes" id="UP000681967">
    <property type="component" value="Unassembled WGS sequence"/>
</dbReference>